<keyword evidence="2" id="KW-0472">Membrane</keyword>
<dbReference type="Gene3D" id="3.60.40.10">
    <property type="entry name" value="PPM-type phosphatase domain"/>
    <property type="match status" value="1"/>
</dbReference>
<evidence type="ECO:0000259" key="3">
    <source>
        <dbReference type="Pfam" id="PF07228"/>
    </source>
</evidence>
<organism evidence="4 5">
    <name type="scientific">Putridiphycobacter roseus</name>
    <dbReference type="NCBI Taxonomy" id="2219161"/>
    <lineage>
        <taxon>Bacteria</taxon>
        <taxon>Pseudomonadati</taxon>
        <taxon>Bacteroidota</taxon>
        <taxon>Flavobacteriia</taxon>
        <taxon>Flavobacteriales</taxon>
        <taxon>Crocinitomicaceae</taxon>
        <taxon>Putridiphycobacter</taxon>
    </lineage>
</organism>
<dbReference type="InterPro" id="IPR036457">
    <property type="entry name" value="PPM-type-like_dom_sf"/>
</dbReference>
<evidence type="ECO:0000313" key="4">
    <source>
        <dbReference type="EMBL" id="PZE17501.1"/>
    </source>
</evidence>
<feature type="transmembrane region" description="Helical" evidence="2">
    <location>
        <begin position="252"/>
        <end position="271"/>
    </location>
</feature>
<keyword evidence="5" id="KW-1185">Reference proteome</keyword>
<protein>
    <recommendedName>
        <fullName evidence="3">PPM-type phosphatase domain-containing protein</fullName>
    </recommendedName>
</protein>
<keyword evidence="2" id="KW-1133">Transmembrane helix</keyword>
<dbReference type="InterPro" id="IPR001932">
    <property type="entry name" value="PPM-type_phosphatase-like_dom"/>
</dbReference>
<dbReference type="Pfam" id="PF13689">
    <property type="entry name" value="DUF4154"/>
    <property type="match status" value="1"/>
</dbReference>
<keyword evidence="1" id="KW-0378">Hydrolase</keyword>
<dbReference type="PANTHER" id="PTHR43156">
    <property type="entry name" value="STAGE II SPORULATION PROTEIN E-RELATED"/>
    <property type="match status" value="1"/>
</dbReference>
<sequence length="537" mass="61378">MNNKSPILKKNYWLNSRFLLLISLLFFSISSFSKVTEENIKLKVDFIVETIKSTSLVANSSPSYFQIGVVGRGSEIRKIKAQLDNIFQGVKIQDKPVKVVSFSRIKSIANVDFVIISGETKIKPNELKAIIGNTDYILLTENLPFGSSELNYAVTPNDKIIYQVNEKALKKKGVKIKSQYLKGENRVYNQKDWLIELGEAQRIIRSQVKTIKQKKNIIKSTNVTIGKNKKVINAQNKDLVIKDSTINSQRNWLILAITSIILISSLSLLLLRSNKLRKVAIIEVERKNKEILDSLNYAKNIQKAILPNDKELTYIFDHHFILFEPKDIVSGDFYWQEDNQGLSFFAVADCTGHGVPGALMSVICSRLLTKIVKEYQISNPAKILDLAVKELAIHFSKSDVIVNDGMDLSLICIDKKSDRLYFSGANNHAYYFSKGVLHTLKADKQPIGTYDQRKPYTRSEVVLSEMESIYLFSDGYPDQFGGERNKKFSRKRFRNMLMTVQYKKVEEQQRIIKDTLSEWKLKEEQIDDICVAGIIFK</sequence>
<dbReference type="EMBL" id="QKSB01000003">
    <property type="protein sequence ID" value="PZE17501.1"/>
    <property type="molecule type" value="Genomic_DNA"/>
</dbReference>
<evidence type="ECO:0000256" key="2">
    <source>
        <dbReference type="SAM" id="Phobius"/>
    </source>
</evidence>
<reference evidence="4 5" key="1">
    <citation type="submission" date="2018-06" db="EMBL/GenBank/DDBJ databases">
        <title>The draft genome sequence of Crocinitomix sp. SM1701.</title>
        <authorList>
            <person name="Zhang X."/>
        </authorList>
    </citation>
    <scope>NUCLEOTIDE SEQUENCE [LARGE SCALE GENOMIC DNA]</scope>
    <source>
        <strain evidence="4 5">SM1701</strain>
    </source>
</reference>
<keyword evidence="2" id="KW-0812">Transmembrane</keyword>
<evidence type="ECO:0000313" key="5">
    <source>
        <dbReference type="Proteomes" id="UP000249248"/>
    </source>
</evidence>
<proteinExistence type="predicted"/>
<gene>
    <name evidence="4" type="ORF">DNU06_06645</name>
</gene>
<comment type="caution">
    <text evidence="4">The sequence shown here is derived from an EMBL/GenBank/DDBJ whole genome shotgun (WGS) entry which is preliminary data.</text>
</comment>
<dbReference type="InterPro" id="IPR025293">
    <property type="entry name" value="YfiR/HmsC-like"/>
</dbReference>
<dbReference type="GO" id="GO:0016791">
    <property type="term" value="F:phosphatase activity"/>
    <property type="evidence" value="ECO:0007669"/>
    <property type="project" value="TreeGrafter"/>
</dbReference>
<name>A0A2W1N3A2_9FLAO</name>
<dbReference type="PANTHER" id="PTHR43156:SF9">
    <property type="entry name" value="HAMP DOMAIN-CONTAINING PROTEIN"/>
    <property type="match status" value="1"/>
</dbReference>
<dbReference type="AlphaFoldDB" id="A0A2W1N3A2"/>
<dbReference type="InterPro" id="IPR052016">
    <property type="entry name" value="Bact_Sigma-Reg"/>
</dbReference>
<dbReference type="Proteomes" id="UP000249248">
    <property type="component" value="Unassembled WGS sequence"/>
</dbReference>
<accession>A0A2W1N3A2</accession>
<dbReference type="Pfam" id="PF07228">
    <property type="entry name" value="SpoIIE"/>
    <property type="match status" value="1"/>
</dbReference>
<evidence type="ECO:0000256" key="1">
    <source>
        <dbReference type="ARBA" id="ARBA00022801"/>
    </source>
</evidence>
<feature type="domain" description="PPM-type phosphatase" evidence="3">
    <location>
        <begin position="344"/>
        <end position="531"/>
    </location>
</feature>